<dbReference type="FunFam" id="3.30.870.10:FF:000078">
    <property type="entry name" value="Uncharacterized protein"/>
    <property type="match status" value="1"/>
</dbReference>
<dbReference type="OrthoDB" id="5205528at2759"/>
<dbReference type="GO" id="GO:0016042">
    <property type="term" value="P:lipid catabolic process"/>
    <property type="evidence" value="ECO:0007669"/>
    <property type="project" value="UniProtKB-KW"/>
</dbReference>
<keyword evidence="1" id="KW-0378">Hydrolase</keyword>
<keyword evidence="9" id="KW-1185">Reference proteome</keyword>
<dbReference type="PANTHER" id="PTHR43856">
    <property type="entry name" value="CARDIOLIPIN HYDROLASE"/>
    <property type="match status" value="1"/>
</dbReference>
<dbReference type="AlphaFoldDB" id="A0A8S1XLI4"/>
<evidence type="ECO:0000256" key="1">
    <source>
        <dbReference type="ARBA" id="ARBA00022801"/>
    </source>
</evidence>
<evidence type="ECO:0000313" key="8">
    <source>
        <dbReference type="EMBL" id="CAD8202003.1"/>
    </source>
</evidence>
<feature type="domain" description="PLD phosphodiesterase" evidence="7">
    <location>
        <begin position="104"/>
        <end position="131"/>
    </location>
</feature>
<protein>
    <recommendedName>
        <fullName evidence="5">Mitochondrial cardiolipin hydrolase</fullName>
    </recommendedName>
</protein>
<evidence type="ECO:0000256" key="4">
    <source>
        <dbReference type="ARBA" id="ARBA00038012"/>
    </source>
</evidence>
<comment type="caution">
    <text evidence="8">The sequence shown here is derived from an EMBL/GenBank/DDBJ whole genome shotgun (WGS) entry which is preliminary data.</text>
</comment>
<evidence type="ECO:0000259" key="7">
    <source>
        <dbReference type="PROSITE" id="PS50035"/>
    </source>
</evidence>
<organism evidence="8 9">
    <name type="scientific">Paramecium octaurelia</name>
    <dbReference type="NCBI Taxonomy" id="43137"/>
    <lineage>
        <taxon>Eukaryota</taxon>
        <taxon>Sar</taxon>
        <taxon>Alveolata</taxon>
        <taxon>Ciliophora</taxon>
        <taxon>Intramacronucleata</taxon>
        <taxon>Oligohymenophorea</taxon>
        <taxon>Peniculida</taxon>
        <taxon>Parameciidae</taxon>
        <taxon>Paramecium</taxon>
    </lineage>
</organism>
<name>A0A8S1XLI4_PAROT</name>
<dbReference type="CDD" id="cd09171">
    <property type="entry name" value="PLDc_vPLD6_like"/>
    <property type="match status" value="1"/>
</dbReference>
<evidence type="ECO:0000313" key="9">
    <source>
        <dbReference type="Proteomes" id="UP000683925"/>
    </source>
</evidence>
<dbReference type="PROSITE" id="PS50035">
    <property type="entry name" value="PLD"/>
    <property type="match status" value="1"/>
</dbReference>
<dbReference type="InterPro" id="IPR025202">
    <property type="entry name" value="PLD-like_dom"/>
</dbReference>
<evidence type="ECO:0000256" key="5">
    <source>
        <dbReference type="ARBA" id="ARBA00040549"/>
    </source>
</evidence>
<evidence type="ECO:0000256" key="2">
    <source>
        <dbReference type="ARBA" id="ARBA00022963"/>
    </source>
</evidence>
<dbReference type="GO" id="GO:0016891">
    <property type="term" value="F:RNA endonuclease activity producing 5'-phosphomonoesters, hydrolytic mechanism"/>
    <property type="evidence" value="ECO:0007669"/>
    <property type="project" value="TreeGrafter"/>
</dbReference>
<reference evidence="8" key="1">
    <citation type="submission" date="2021-01" db="EMBL/GenBank/DDBJ databases">
        <authorList>
            <consortium name="Genoscope - CEA"/>
            <person name="William W."/>
        </authorList>
    </citation>
    <scope>NUCLEOTIDE SEQUENCE</scope>
</reference>
<dbReference type="SMART" id="SM00155">
    <property type="entry name" value="PLDc"/>
    <property type="match status" value="1"/>
</dbReference>
<dbReference type="PANTHER" id="PTHR43856:SF1">
    <property type="entry name" value="MITOCHONDRIAL CARDIOLIPIN HYDROLASE"/>
    <property type="match status" value="1"/>
</dbReference>
<feature type="region of interest" description="Disordered" evidence="6">
    <location>
        <begin position="205"/>
        <end position="247"/>
    </location>
</feature>
<evidence type="ECO:0000256" key="6">
    <source>
        <dbReference type="SAM" id="MobiDB-lite"/>
    </source>
</evidence>
<sequence length="349" mass="41582">MIQEKSITSKHFTAKVQHLFFPNEDNFTKFCRRLKKCKSTFLGCIYQLTHQTIIDILITLATQGCRVDIIMDQNSEEQDERKKITINKLIVMSGFKVNVSLIESKGLMHTKYCVIDNKITILGSANWTFQAFSNNFEHITIIKDSNTAQQFTEQFKFIWDQAKQAKFIESQVVYQPNKNYVEFDSKKSSLPRLRISKRQFKMKFRKYKPNHQQQQKKKQQKKKKKIPQFQKTQVDQNQHQPEMEWMDEQQKTQTFIQHEMKEFFENLKLNEEKKQPNNDQNNASKKFKINFIKQDINPWQIQSQLVNPNIIQNPIQRNEPQSKDQNIIIIDEEDDGDVQIITNFSKDFQ</sequence>
<dbReference type="InterPro" id="IPR051406">
    <property type="entry name" value="PLD_domain"/>
</dbReference>
<feature type="compositionally biased region" description="Basic residues" evidence="6">
    <location>
        <begin position="205"/>
        <end position="226"/>
    </location>
</feature>
<proteinExistence type="inferred from homology"/>
<gene>
    <name evidence="8" type="ORF">POCTA_138.1.T1260019</name>
</gene>
<dbReference type="InterPro" id="IPR001736">
    <property type="entry name" value="PLipase_D/transphosphatidylase"/>
</dbReference>
<dbReference type="Pfam" id="PF13091">
    <property type="entry name" value="PLDc_2"/>
    <property type="match status" value="1"/>
</dbReference>
<dbReference type="GO" id="GO:0005739">
    <property type="term" value="C:mitochondrion"/>
    <property type="evidence" value="ECO:0007669"/>
    <property type="project" value="TreeGrafter"/>
</dbReference>
<comment type="similarity">
    <text evidence="4">Belongs to the phospholipase D family. MitoPLD/Zucchini subfamily.</text>
</comment>
<keyword evidence="2" id="KW-0442">Lipid degradation</keyword>
<dbReference type="Proteomes" id="UP000683925">
    <property type="component" value="Unassembled WGS sequence"/>
</dbReference>
<evidence type="ECO:0000256" key="3">
    <source>
        <dbReference type="ARBA" id="ARBA00023098"/>
    </source>
</evidence>
<accession>A0A8S1XLI4</accession>
<dbReference type="OMA" id="NNFEHIT"/>
<dbReference type="EMBL" id="CAJJDP010000126">
    <property type="protein sequence ID" value="CAD8202003.1"/>
    <property type="molecule type" value="Genomic_DNA"/>
</dbReference>
<keyword evidence="3" id="KW-0443">Lipid metabolism</keyword>